<dbReference type="PANTHER" id="PTHR48078:SF6">
    <property type="entry name" value="L-THREONINE DEHYDRATASE CATABOLIC TDCB"/>
    <property type="match status" value="1"/>
</dbReference>
<protein>
    <recommendedName>
        <fullName evidence="4">L-serine deaminase</fullName>
    </recommendedName>
    <alternativeName>
        <fullName evidence="5">L-threonine dehydratase</fullName>
    </alternativeName>
</protein>
<evidence type="ECO:0000256" key="5">
    <source>
        <dbReference type="ARBA" id="ARBA00042605"/>
    </source>
</evidence>
<dbReference type="AlphaFoldDB" id="A0AAE1Q053"/>
<sequence>MKAQEMASLVEVAARRIQPYVLHTPLLHTQPMSQLTGVSVYLKLENEQVTGSFKVRGAFNKTLELLSGGDQVKSVYTASTGNHGLASGLAFRTLGVAGKVVVPKTADREKKEKLREAGCDLIEHGTDCEQAETHARSLANQANLPYLSPYNDYHVMAGQGTIGLEILEDLPDVDAILVAVGGGGLIGGIAAYIKTKRPQCQVVGCSPAKSKVMHESAKAGRLIREESHETLSDATAGMLEDGTVTFPMCRDLVDSWVLLEEEEIAEAVYYCLKHHKKVVEGAAGVALAAVHKISPSYQGKKVAVVMCGANISMKNLHKIISTHADTT</sequence>
<evidence type="ECO:0000256" key="2">
    <source>
        <dbReference type="ARBA" id="ARBA00022898"/>
    </source>
</evidence>
<feature type="domain" description="Tryptophan synthase beta chain-like PALP" evidence="6">
    <location>
        <begin position="18"/>
        <end position="308"/>
    </location>
</feature>
<organism evidence="7 8">
    <name type="scientific">Petrolisthes manimaculis</name>
    <dbReference type="NCBI Taxonomy" id="1843537"/>
    <lineage>
        <taxon>Eukaryota</taxon>
        <taxon>Metazoa</taxon>
        <taxon>Ecdysozoa</taxon>
        <taxon>Arthropoda</taxon>
        <taxon>Crustacea</taxon>
        <taxon>Multicrustacea</taxon>
        <taxon>Malacostraca</taxon>
        <taxon>Eumalacostraca</taxon>
        <taxon>Eucarida</taxon>
        <taxon>Decapoda</taxon>
        <taxon>Pleocyemata</taxon>
        <taxon>Anomura</taxon>
        <taxon>Galatheoidea</taxon>
        <taxon>Porcellanidae</taxon>
        <taxon>Petrolisthes</taxon>
    </lineage>
</organism>
<dbReference type="InterPro" id="IPR001926">
    <property type="entry name" value="TrpB-like_PALP"/>
</dbReference>
<proteinExistence type="predicted"/>
<keyword evidence="2" id="KW-0663">Pyridoxal phosphate</keyword>
<dbReference type="Proteomes" id="UP001292094">
    <property type="component" value="Unassembled WGS sequence"/>
</dbReference>
<keyword evidence="3" id="KW-0456">Lyase</keyword>
<dbReference type="GO" id="GO:0006567">
    <property type="term" value="P:L-threonine catabolic process"/>
    <property type="evidence" value="ECO:0007669"/>
    <property type="project" value="TreeGrafter"/>
</dbReference>
<dbReference type="GO" id="GO:0006565">
    <property type="term" value="P:L-serine catabolic process"/>
    <property type="evidence" value="ECO:0007669"/>
    <property type="project" value="TreeGrafter"/>
</dbReference>
<dbReference type="EMBL" id="JAWZYT010000881">
    <property type="protein sequence ID" value="KAK4317925.1"/>
    <property type="molecule type" value="Genomic_DNA"/>
</dbReference>
<accession>A0AAE1Q053</accession>
<dbReference type="Gene3D" id="3.40.50.1100">
    <property type="match status" value="2"/>
</dbReference>
<dbReference type="PANTHER" id="PTHR48078">
    <property type="entry name" value="THREONINE DEHYDRATASE, MITOCHONDRIAL-RELATED"/>
    <property type="match status" value="1"/>
</dbReference>
<keyword evidence="8" id="KW-1185">Reference proteome</keyword>
<evidence type="ECO:0000313" key="7">
    <source>
        <dbReference type="EMBL" id="KAK4317925.1"/>
    </source>
</evidence>
<dbReference type="GO" id="GO:0003941">
    <property type="term" value="F:L-serine ammonia-lyase activity"/>
    <property type="evidence" value="ECO:0007669"/>
    <property type="project" value="TreeGrafter"/>
</dbReference>
<dbReference type="InterPro" id="IPR036052">
    <property type="entry name" value="TrpB-like_PALP_sf"/>
</dbReference>
<dbReference type="GO" id="GO:0009097">
    <property type="term" value="P:isoleucine biosynthetic process"/>
    <property type="evidence" value="ECO:0007669"/>
    <property type="project" value="TreeGrafter"/>
</dbReference>
<evidence type="ECO:0000313" key="8">
    <source>
        <dbReference type="Proteomes" id="UP001292094"/>
    </source>
</evidence>
<comment type="caution">
    <text evidence="7">The sequence shown here is derived from an EMBL/GenBank/DDBJ whole genome shotgun (WGS) entry which is preliminary data.</text>
</comment>
<dbReference type="InterPro" id="IPR050147">
    <property type="entry name" value="Ser/Thr_Dehydratase"/>
</dbReference>
<comment type="cofactor">
    <cofactor evidence="1">
        <name>pyridoxal 5'-phosphate</name>
        <dbReference type="ChEBI" id="CHEBI:597326"/>
    </cofactor>
</comment>
<dbReference type="SUPFAM" id="SSF53686">
    <property type="entry name" value="Tryptophan synthase beta subunit-like PLP-dependent enzymes"/>
    <property type="match status" value="1"/>
</dbReference>
<gene>
    <name evidence="7" type="ORF">Pmani_011034</name>
</gene>
<dbReference type="GO" id="GO:0004794">
    <property type="term" value="F:threonine deaminase activity"/>
    <property type="evidence" value="ECO:0007669"/>
    <property type="project" value="TreeGrafter"/>
</dbReference>
<reference evidence="7" key="1">
    <citation type="submission" date="2023-11" db="EMBL/GenBank/DDBJ databases">
        <title>Genome assemblies of two species of porcelain crab, Petrolisthes cinctipes and Petrolisthes manimaculis (Anomura: Porcellanidae).</title>
        <authorList>
            <person name="Angst P."/>
        </authorList>
    </citation>
    <scope>NUCLEOTIDE SEQUENCE</scope>
    <source>
        <strain evidence="7">PB745_02</strain>
        <tissue evidence="7">Gill</tissue>
    </source>
</reference>
<evidence type="ECO:0000259" key="6">
    <source>
        <dbReference type="Pfam" id="PF00291"/>
    </source>
</evidence>
<evidence type="ECO:0000256" key="1">
    <source>
        <dbReference type="ARBA" id="ARBA00001933"/>
    </source>
</evidence>
<dbReference type="Pfam" id="PF00291">
    <property type="entry name" value="PALP"/>
    <property type="match status" value="1"/>
</dbReference>
<dbReference type="NCBIfam" id="NF005292">
    <property type="entry name" value="PRK06815.1"/>
    <property type="match status" value="1"/>
</dbReference>
<name>A0AAE1Q053_9EUCA</name>
<evidence type="ECO:0000256" key="3">
    <source>
        <dbReference type="ARBA" id="ARBA00023239"/>
    </source>
</evidence>
<evidence type="ECO:0000256" key="4">
    <source>
        <dbReference type="ARBA" id="ARBA00041766"/>
    </source>
</evidence>